<feature type="transmembrane region" description="Helical" evidence="7">
    <location>
        <begin position="525"/>
        <end position="548"/>
    </location>
</feature>
<keyword evidence="3 7" id="KW-0813">Transport</keyword>
<organism evidence="8 9">
    <name type="scientific">Gossypium klotzschianum</name>
    <dbReference type="NCBI Taxonomy" id="34286"/>
    <lineage>
        <taxon>Eukaryota</taxon>
        <taxon>Viridiplantae</taxon>
        <taxon>Streptophyta</taxon>
        <taxon>Embryophyta</taxon>
        <taxon>Tracheophyta</taxon>
        <taxon>Spermatophyta</taxon>
        <taxon>Magnoliopsida</taxon>
        <taxon>eudicotyledons</taxon>
        <taxon>Gunneridae</taxon>
        <taxon>Pentapetalae</taxon>
        <taxon>rosids</taxon>
        <taxon>malvids</taxon>
        <taxon>Malvales</taxon>
        <taxon>Malvaceae</taxon>
        <taxon>Malvoideae</taxon>
        <taxon>Gossypium</taxon>
    </lineage>
</organism>
<evidence type="ECO:0000256" key="3">
    <source>
        <dbReference type="ARBA" id="ARBA00022448"/>
    </source>
</evidence>
<dbReference type="PANTHER" id="PTHR11660">
    <property type="entry name" value="SOLUTE CARRIER FAMILY 40 MEMBER"/>
    <property type="match status" value="1"/>
</dbReference>
<evidence type="ECO:0000313" key="8">
    <source>
        <dbReference type="EMBL" id="MBA0646884.1"/>
    </source>
</evidence>
<name>A0A7J8U9G2_9ROSI</name>
<dbReference type="Pfam" id="PF06963">
    <property type="entry name" value="FPN1"/>
    <property type="match status" value="2"/>
</dbReference>
<evidence type="ECO:0000256" key="7">
    <source>
        <dbReference type="RuleBase" id="RU365065"/>
    </source>
</evidence>
<dbReference type="AlphaFoldDB" id="A0A7J8U9G2"/>
<dbReference type="EMBL" id="JABFAB010000004">
    <property type="protein sequence ID" value="MBA0646884.1"/>
    <property type="molecule type" value="Genomic_DNA"/>
</dbReference>
<keyword evidence="9" id="KW-1185">Reference proteome</keyword>
<comment type="similarity">
    <text evidence="2 7">Belongs to the ferroportin (FP) (TC 2.A.100) family. SLC40A subfamily.</text>
</comment>
<keyword evidence="7" id="KW-0406">Ion transport</keyword>
<dbReference type="SUPFAM" id="SSF103473">
    <property type="entry name" value="MFS general substrate transporter"/>
    <property type="match status" value="1"/>
</dbReference>
<dbReference type="CDD" id="cd17480">
    <property type="entry name" value="MFS_SLC40A1_like"/>
    <property type="match status" value="1"/>
</dbReference>
<proteinExistence type="inferred from homology"/>
<keyword evidence="4 7" id="KW-0812">Transmembrane</keyword>
<sequence>MAMVAITNPQLSFNLFYCSVTGREASISRQTASRIRYRFSSSRWLSLNSSSSTNRRYSFDSFKSRCSIANTDVHLNHVAVEDEDISAVDIGCRTTPIVQLKSDVLDTESLSILTGDTYVDSLLTTLPVLTEEEQKTLAATPAHPEGLYAFYASCLAGNLVEQLWNFAWPSAIALLHPSLLPVAVMGFLTKLVIIIGGPLVGKLMDHSPRVPSYIFLNVVQASAQLLSAAMIIHAHTVSPASTSSILLRPWFAVLVLAGAIERLSGVALGVAMERDWVVLVLAGINRPIALAQANAVLNRIDLLCEIAGTSLFGILLSRYDPVTCLKLAASLMVWSLPIMISLTWLTNKLSTGVLDRAKCCQASRRTSDEGPQPDAQNFVSTGLEAIKHGWREYIQQPVLPASLAYVLLYFNVVLTPGSLMTAFLTQRGIFLSIMTYFKCSSLYYLRSDLKCLWVCLTGLNPSVIGGFSGLCAFMGVAATFLSASLVRRFGILKAGAVGLTFQALLLTIAVAVYQSGTLSQRSPLLLFLCLIVFSRLGHMSYDIVGAQILQTGIPSSKANLIGTTEISVASLAESLMLGVVILANDVSHFGFLAMLSVLSVVGAAWMFCRWLLNPTEEQRSLFSFDPQL</sequence>
<feature type="transmembrane region" description="Helical" evidence="7">
    <location>
        <begin position="324"/>
        <end position="345"/>
    </location>
</feature>
<dbReference type="InterPro" id="IPR009716">
    <property type="entry name" value="Ferroportin-1"/>
</dbReference>
<dbReference type="InterPro" id="IPR036259">
    <property type="entry name" value="MFS_trans_sf"/>
</dbReference>
<comment type="caution">
    <text evidence="8">The sequence shown here is derived from an EMBL/GenBank/DDBJ whole genome shotgun (WGS) entry which is preliminary data.</text>
</comment>
<protein>
    <recommendedName>
        <fullName evidence="7">Solute carrier family 40 member</fullName>
    </recommendedName>
</protein>
<reference evidence="8 9" key="1">
    <citation type="journal article" date="2019" name="Genome Biol. Evol.">
        <title>Insights into the evolution of the New World diploid cottons (Gossypium, subgenus Houzingenia) based on genome sequencing.</title>
        <authorList>
            <person name="Grover C.E."/>
            <person name="Arick M.A. 2nd"/>
            <person name="Thrash A."/>
            <person name="Conover J.L."/>
            <person name="Sanders W.S."/>
            <person name="Peterson D.G."/>
            <person name="Frelichowski J.E."/>
            <person name="Scheffler J.A."/>
            <person name="Scheffler B.E."/>
            <person name="Wendel J.F."/>
        </authorList>
    </citation>
    <scope>NUCLEOTIDE SEQUENCE [LARGE SCALE GENOMIC DNA]</scope>
    <source>
        <strain evidence="8">57</strain>
        <tissue evidence="8">Leaf</tissue>
    </source>
</reference>
<feature type="transmembrane region" description="Helical" evidence="7">
    <location>
        <begin position="560"/>
        <end position="583"/>
    </location>
</feature>
<evidence type="ECO:0000256" key="1">
    <source>
        <dbReference type="ARBA" id="ARBA00004141"/>
    </source>
</evidence>
<feature type="transmembrane region" description="Helical" evidence="7">
    <location>
        <begin position="398"/>
        <end position="416"/>
    </location>
</feature>
<dbReference type="PANTHER" id="PTHR11660:SF53">
    <property type="entry name" value="SOLUTE CARRIER FAMILY 40 MEMBER 3, CHLOROPLASTIC"/>
    <property type="match status" value="1"/>
</dbReference>
<keyword evidence="6 7" id="KW-0472">Membrane</keyword>
<evidence type="ECO:0000256" key="2">
    <source>
        <dbReference type="ARBA" id="ARBA00006279"/>
    </source>
</evidence>
<feature type="transmembrane region" description="Helical" evidence="7">
    <location>
        <begin position="245"/>
        <end position="264"/>
    </location>
</feature>
<accession>A0A7J8U9G2</accession>
<feature type="transmembrane region" description="Helical" evidence="7">
    <location>
        <begin position="490"/>
        <end position="513"/>
    </location>
</feature>
<dbReference type="GO" id="GO:0005381">
    <property type="term" value="F:iron ion transmembrane transporter activity"/>
    <property type="evidence" value="ECO:0007669"/>
    <property type="project" value="UniProtKB-UniRule"/>
</dbReference>
<gene>
    <name evidence="8" type="ORF">Goklo_014810</name>
</gene>
<dbReference type="GO" id="GO:0016020">
    <property type="term" value="C:membrane"/>
    <property type="evidence" value="ECO:0007669"/>
    <property type="project" value="UniProtKB-SubCell"/>
</dbReference>
<evidence type="ECO:0000256" key="5">
    <source>
        <dbReference type="ARBA" id="ARBA00022989"/>
    </source>
</evidence>
<evidence type="ECO:0000313" key="9">
    <source>
        <dbReference type="Proteomes" id="UP000593573"/>
    </source>
</evidence>
<feature type="transmembrane region" description="Helical" evidence="7">
    <location>
        <begin position="179"/>
        <end position="201"/>
    </location>
</feature>
<feature type="transmembrane region" description="Helical" evidence="7">
    <location>
        <begin position="465"/>
        <end position="483"/>
    </location>
</feature>
<feature type="transmembrane region" description="Helical" evidence="7">
    <location>
        <begin position="213"/>
        <end position="233"/>
    </location>
</feature>
<dbReference type="Proteomes" id="UP000593573">
    <property type="component" value="Unassembled WGS sequence"/>
</dbReference>
<evidence type="ECO:0000256" key="6">
    <source>
        <dbReference type="ARBA" id="ARBA00023136"/>
    </source>
</evidence>
<comment type="function">
    <text evidence="7">May be involved in iron transport and iron homeostasis.</text>
</comment>
<feature type="transmembrane region" description="Helical" evidence="7">
    <location>
        <begin position="428"/>
        <end position="445"/>
    </location>
</feature>
<evidence type="ECO:0000256" key="4">
    <source>
        <dbReference type="ARBA" id="ARBA00022692"/>
    </source>
</evidence>
<feature type="transmembrane region" description="Helical" evidence="7">
    <location>
        <begin position="589"/>
        <end position="612"/>
    </location>
</feature>
<dbReference type="OrthoDB" id="648861at2759"/>
<comment type="subcellular location">
    <subcellularLocation>
        <location evidence="1 7">Membrane</location>
        <topology evidence="1 7">Multi-pass membrane protein</topology>
    </subcellularLocation>
</comment>
<keyword evidence="5 7" id="KW-1133">Transmembrane helix</keyword>